<dbReference type="GO" id="GO:0016540">
    <property type="term" value="P:protein autoprocessing"/>
    <property type="evidence" value="ECO:0007669"/>
    <property type="project" value="InterPro"/>
</dbReference>
<dbReference type="PROSITE" id="PS50817">
    <property type="entry name" value="INTEIN_N_TER"/>
    <property type="match status" value="1"/>
</dbReference>
<dbReference type="Proteomes" id="UP000681967">
    <property type="component" value="Unassembled WGS sequence"/>
</dbReference>
<reference evidence="6" key="1">
    <citation type="submission" date="2021-02" db="EMBL/GenBank/DDBJ databases">
        <authorList>
            <person name="Nowell W R."/>
        </authorList>
    </citation>
    <scope>NUCLEOTIDE SEQUENCE</scope>
</reference>
<dbReference type="Gene3D" id="2.170.16.10">
    <property type="entry name" value="Hedgehog/Intein (Hint) domain"/>
    <property type="match status" value="1"/>
</dbReference>
<dbReference type="SMART" id="SM00305">
    <property type="entry name" value="HintC"/>
    <property type="match status" value="1"/>
</dbReference>
<keyword evidence="1" id="KW-0217">Developmental protein</keyword>
<dbReference type="SUPFAM" id="SSF51294">
    <property type="entry name" value="Hedgehog/intein (Hint) domain"/>
    <property type="match status" value="1"/>
</dbReference>
<evidence type="ECO:0000313" key="8">
    <source>
        <dbReference type="EMBL" id="CAF3820392.1"/>
    </source>
</evidence>
<evidence type="ECO:0000313" key="7">
    <source>
        <dbReference type="EMBL" id="CAF1616665.1"/>
    </source>
</evidence>
<dbReference type="PANTHER" id="PTHR11889:SF31">
    <property type="entry name" value="PROTEIN HEDGEHOG"/>
    <property type="match status" value="1"/>
</dbReference>
<dbReference type="Proteomes" id="UP000663834">
    <property type="component" value="Unassembled WGS sequence"/>
</dbReference>
<dbReference type="GO" id="GO:0007267">
    <property type="term" value="P:cell-cell signaling"/>
    <property type="evidence" value="ECO:0007669"/>
    <property type="project" value="InterPro"/>
</dbReference>
<feature type="signal peptide" evidence="3">
    <location>
        <begin position="1"/>
        <end position="20"/>
    </location>
</feature>
<dbReference type="Proteomes" id="UP000663855">
    <property type="component" value="Unassembled WGS sequence"/>
</dbReference>
<dbReference type="GO" id="GO:0016539">
    <property type="term" value="P:intein-mediated protein splicing"/>
    <property type="evidence" value="ECO:0007669"/>
    <property type="project" value="InterPro"/>
</dbReference>
<feature type="chain" id="PRO_5036225554" evidence="3">
    <location>
        <begin position="21"/>
        <end position="264"/>
    </location>
</feature>
<proteinExistence type="predicted"/>
<organism evidence="6 10">
    <name type="scientific">Rotaria magnacalcarata</name>
    <dbReference type="NCBI Taxonomy" id="392030"/>
    <lineage>
        <taxon>Eukaryota</taxon>
        <taxon>Metazoa</taxon>
        <taxon>Spiralia</taxon>
        <taxon>Gnathifera</taxon>
        <taxon>Rotifera</taxon>
        <taxon>Eurotatoria</taxon>
        <taxon>Bdelloidea</taxon>
        <taxon>Philodinida</taxon>
        <taxon>Philodinidae</taxon>
        <taxon>Rotaria</taxon>
    </lineage>
</organism>
<dbReference type="CDD" id="cd00081">
    <property type="entry name" value="Hint"/>
    <property type="match status" value="1"/>
</dbReference>
<dbReference type="InterPro" id="IPR050387">
    <property type="entry name" value="Hedgehog_Signaling"/>
</dbReference>
<evidence type="ECO:0000259" key="5">
    <source>
        <dbReference type="SMART" id="SM00306"/>
    </source>
</evidence>
<dbReference type="EMBL" id="CAJNOV010002584">
    <property type="protein sequence ID" value="CAF1109750.1"/>
    <property type="molecule type" value="Genomic_DNA"/>
</dbReference>
<feature type="domain" description="Hint" evidence="5">
    <location>
        <begin position="53"/>
        <end position="154"/>
    </location>
</feature>
<dbReference type="PRINTS" id="PR00632">
    <property type="entry name" value="SONICHHOG"/>
</dbReference>
<keyword evidence="2 3" id="KW-0732">Signal</keyword>
<evidence type="ECO:0000313" key="9">
    <source>
        <dbReference type="EMBL" id="CAF3831750.1"/>
    </source>
</evidence>
<evidence type="ECO:0000256" key="3">
    <source>
        <dbReference type="SAM" id="SignalP"/>
    </source>
</evidence>
<accession>A0A814PS33</accession>
<dbReference type="GO" id="GO:0048731">
    <property type="term" value="P:system development"/>
    <property type="evidence" value="ECO:0007669"/>
    <property type="project" value="UniProtKB-ARBA"/>
</dbReference>
<dbReference type="InterPro" id="IPR001657">
    <property type="entry name" value="Hedgehog"/>
</dbReference>
<evidence type="ECO:0000313" key="6">
    <source>
        <dbReference type="EMBL" id="CAF1109750.1"/>
    </source>
</evidence>
<comment type="caution">
    <text evidence="6">The sequence shown here is derived from an EMBL/GenBank/DDBJ whole genome shotgun (WGS) entry which is preliminary data.</text>
</comment>
<sequence>MSSLMFDLFVFILMNRITAGANTAVTYDSTCTCEQISTNACMTYTCVSIPQEPKCFPGSSQIALDDGSFKALSDIMIGDRVLVNKHNIHEPIIGFIHAKRNSLFDFLAIEIQSVAFNSSSTLMVSPNHLIFDFDSNNVRFAGYFRIGERVQVIHNNQIIPGEIISIQLTKQQGYYAPLTESGTIVVNGVLASNYATVSNHVLAHRIMSIYRWLIKFVATSTSSEQISWILEVMWQMQQMIVWCGGDKLTGIHTYDGTFEVSGFV</sequence>
<evidence type="ECO:0000256" key="2">
    <source>
        <dbReference type="ARBA" id="ARBA00022729"/>
    </source>
</evidence>
<gene>
    <name evidence="8" type="ORF">BYL167_LOCUS4075</name>
    <name evidence="6" type="ORF">CJN711_LOCUS7571</name>
    <name evidence="9" type="ORF">GIL414_LOCUS2843</name>
    <name evidence="7" type="ORF">KQP761_LOCUS24099</name>
</gene>
<dbReference type="InterPro" id="IPR003587">
    <property type="entry name" value="Hint_dom_N"/>
</dbReference>
<dbReference type="OrthoDB" id="5212at2759"/>
<evidence type="ECO:0000256" key="1">
    <source>
        <dbReference type="ARBA" id="ARBA00022473"/>
    </source>
</evidence>
<dbReference type="Proteomes" id="UP000681720">
    <property type="component" value="Unassembled WGS sequence"/>
</dbReference>
<evidence type="ECO:0000259" key="4">
    <source>
        <dbReference type="SMART" id="SM00305"/>
    </source>
</evidence>
<dbReference type="PANTHER" id="PTHR11889">
    <property type="entry name" value="HEDGEHOG"/>
    <property type="match status" value="1"/>
</dbReference>
<name>A0A814PS33_9BILA</name>
<dbReference type="InterPro" id="IPR001767">
    <property type="entry name" value="Hedgehog_Hint"/>
</dbReference>
<dbReference type="EMBL" id="CAJNOW010013005">
    <property type="protein sequence ID" value="CAF1616665.1"/>
    <property type="molecule type" value="Genomic_DNA"/>
</dbReference>
<evidence type="ECO:0000313" key="10">
    <source>
        <dbReference type="Proteomes" id="UP000663855"/>
    </source>
</evidence>
<feature type="domain" description="Hint" evidence="4">
    <location>
        <begin position="155"/>
        <end position="199"/>
    </location>
</feature>
<dbReference type="SMART" id="SM00306">
    <property type="entry name" value="HintN"/>
    <property type="match status" value="1"/>
</dbReference>
<protein>
    <submittedName>
        <fullName evidence="6">Uncharacterized protein</fullName>
    </submittedName>
</protein>
<dbReference type="AlphaFoldDB" id="A0A814PS33"/>
<dbReference type="EMBL" id="CAJOBH010000837">
    <property type="protein sequence ID" value="CAF3820392.1"/>
    <property type="molecule type" value="Genomic_DNA"/>
</dbReference>
<dbReference type="InterPro" id="IPR003586">
    <property type="entry name" value="Hint_dom_C"/>
</dbReference>
<dbReference type="Pfam" id="PF01079">
    <property type="entry name" value="Hint"/>
    <property type="match status" value="1"/>
</dbReference>
<dbReference type="EMBL" id="CAJOBJ010000580">
    <property type="protein sequence ID" value="CAF3831750.1"/>
    <property type="molecule type" value="Genomic_DNA"/>
</dbReference>
<dbReference type="InterPro" id="IPR036844">
    <property type="entry name" value="Hint_dom_sf"/>
</dbReference>
<dbReference type="InterPro" id="IPR006141">
    <property type="entry name" value="Intein_N"/>
</dbReference>